<evidence type="ECO:0008006" key="4">
    <source>
        <dbReference type="Google" id="ProtNLM"/>
    </source>
</evidence>
<dbReference type="InterPro" id="IPR023824">
    <property type="entry name" value="CHP04073_exosortase-affil"/>
</dbReference>
<evidence type="ECO:0000256" key="2">
    <source>
        <dbReference type="SAM" id="SignalP"/>
    </source>
</evidence>
<dbReference type="KEGG" id="gem:GM21_0139"/>
<evidence type="ECO:0000256" key="1">
    <source>
        <dbReference type="SAM" id="MobiDB-lite"/>
    </source>
</evidence>
<dbReference type="OrthoDB" id="8548499at2"/>
<evidence type="ECO:0000313" key="3">
    <source>
        <dbReference type="EMBL" id="ACT16224.1"/>
    </source>
</evidence>
<feature type="chain" id="PRO_5002964688" description="Exosortase system-associated protein, TIGR04073 family" evidence="2">
    <location>
        <begin position="23"/>
        <end position="145"/>
    </location>
</feature>
<reference evidence="3" key="1">
    <citation type="submission" date="2009-07" db="EMBL/GenBank/DDBJ databases">
        <title>Complete sequence of Geobacter sp. M21.</title>
        <authorList>
            <consortium name="US DOE Joint Genome Institute"/>
            <person name="Lucas S."/>
            <person name="Copeland A."/>
            <person name="Lapidus A."/>
            <person name="Glavina del Rio T."/>
            <person name="Dalin E."/>
            <person name="Tice H."/>
            <person name="Bruce D."/>
            <person name="Goodwin L."/>
            <person name="Pitluck S."/>
            <person name="Saunders E."/>
            <person name="Brettin T."/>
            <person name="Detter J.C."/>
            <person name="Han C."/>
            <person name="Larimer F."/>
            <person name="Land M."/>
            <person name="Hauser L."/>
            <person name="Kyrpides N."/>
            <person name="Ovchinnikova G."/>
            <person name="Lovley D."/>
        </authorList>
    </citation>
    <scope>NUCLEOTIDE SEQUENCE [LARGE SCALE GENOMIC DNA]</scope>
    <source>
        <strain evidence="3">M21</strain>
    </source>
</reference>
<name>C6E8T5_GEOSM</name>
<dbReference type="EMBL" id="CP001661">
    <property type="protein sequence ID" value="ACT16224.1"/>
    <property type="molecule type" value="Genomic_DNA"/>
</dbReference>
<dbReference type="STRING" id="443144.GM21_0139"/>
<protein>
    <recommendedName>
        <fullName evidence="4">Exosortase system-associated protein, TIGR04073 family</fullName>
    </recommendedName>
</protein>
<organism evidence="3">
    <name type="scientific">Geobacter sp. (strain M21)</name>
    <dbReference type="NCBI Taxonomy" id="443144"/>
    <lineage>
        <taxon>Bacteria</taxon>
        <taxon>Pseudomonadati</taxon>
        <taxon>Thermodesulfobacteriota</taxon>
        <taxon>Desulfuromonadia</taxon>
        <taxon>Geobacterales</taxon>
        <taxon>Geobacteraceae</taxon>
        <taxon>Geobacter</taxon>
    </lineage>
</organism>
<dbReference type="AlphaFoldDB" id="C6E8T5"/>
<keyword evidence="2" id="KW-0732">Signal</keyword>
<proteinExistence type="predicted"/>
<sequence>MRTKATMLSLLLVMLFATSSFAMEGQQPEAIAEKMAFKLVRGVTNVATSIVEIPKQSYLTVRDRGAVGYVVGPLKGFGMGVYRLFTGLTETVFFAVPQPGYYDSMIQPEFVWEGWESKRVEPKGQTVAVPAEPVEPAEPAEKMGD</sequence>
<dbReference type="HOGENOM" id="CLU_147355_0_0_7"/>
<feature type="region of interest" description="Disordered" evidence="1">
    <location>
        <begin position="122"/>
        <end position="145"/>
    </location>
</feature>
<dbReference type="eggNOG" id="ENOG50334XP">
    <property type="taxonomic scope" value="Bacteria"/>
</dbReference>
<dbReference type="NCBIfam" id="TIGR04073">
    <property type="entry name" value="exo_TIGR04073"/>
    <property type="match status" value="1"/>
</dbReference>
<accession>C6E8T5</accession>
<gene>
    <name evidence="3" type="ordered locus">GM21_0139</name>
</gene>
<feature type="signal peptide" evidence="2">
    <location>
        <begin position="1"/>
        <end position="22"/>
    </location>
</feature>